<evidence type="ECO:0000256" key="2">
    <source>
        <dbReference type="ARBA" id="ARBA00022475"/>
    </source>
</evidence>
<reference evidence="7 8" key="1">
    <citation type="journal article" date="2021" name="Int. J. Syst. Evol. Microbiol.">
        <title>Reticulibacter mediterranei gen. nov., sp. nov., within the new family Reticulibacteraceae fam. nov., and Ktedonospora formicarum gen. nov., sp. nov., Ktedonobacter robiniae sp. nov., Dictyobacter formicarum sp. nov. and Dictyobacter arantiisoli sp. nov., belonging to the class Ktedonobacteria.</title>
        <authorList>
            <person name="Yabe S."/>
            <person name="Zheng Y."/>
            <person name="Wang C.M."/>
            <person name="Sakai Y."/>
            <person name="Abe K."/>
            <person name="Yokota A."/>
            <person name="Donadio S."/>
            <person name="Cavaletti L."/>
            <person name="Monciardini P."/>
        </authorList>
    </citation>
    <scope>NUCLEOTIDE SEQUENCE [LARGE SCALE GENOMIC DNA]</scope>
    <source>
        <strain evidence="7 8">SOSP1-9</strain>
    </source>
</reference>
<evidence type="ECO:0000313" key="8">
    <source>
        <dbReference type="Proteomes" id="UP000635565"/>
    </source>
</evidence>
<evidence type="ECO:0000313" key="7">
    <source>
        <dbReference type="EMBL" id="GHO83320.1"/>
    </source>
</evidence>
<keyword evidence="5 6" id="KW-0472">Membrane</keyword>
<dbReference type="Proteomes" id="UP000635565">
    <property type="component" value="Unassembled WGS sequence"/>
</dbReference>
<dbReference type="PANTHER" id="PTHR39087">
    <property type="entry name" value="UPF0104 MEMBRANE PROTEIN MJ1595"/>
    <property type="match status" value="1"/>
</dbReference>
<proteinExistence type="predicted"/>
<keyword evidence="2" id="KW-1003">Cell membrane</keyword>
<dbReference type="PANTHER" id="PTHR39087:SF2">
    <property type="entry name" value="UPF0104 MEMBRANE PROTEIN MJ1595"/>
    <property type="match status" value="1"/>
</dbReference>
<dbReference type="Pfam" id="PF03706">
    <property type="entry name" value="LPG_synthase_TM"/>
    <property type="match status" value="1"/>
</dbReference>
<evidence type="ECO:0000256" key="3">
    <source>
        <dbReference type="ARBA" id="ARBA00022692"/>
    </source>
</evidence>
<evidence type="ECO:0000256" key="1">
    <source>
        <dbReference type="ARBA" id="ARBA00004651"/>
    </source>
</evidence>
<feature type="transmembrane region" description="Helical" evidence="6">
    <location>
        <begin position="148"/>
        <end position="165"/>
    </location>
</feature>
<dbReference type="RefSeq" id="WP_201360994.1">
    <property type="nucleotide sequence ID" value="NZ_BNJJ01000003.1"/>
</dbReference>
<dbReference type="InterPro" id="IPR022791">
    <property type="entry name" value="L-PG_synthase/AglD"/>
</dbReference>
<dbReference type="EMBL" id="BNJJ01000003">
    <property type="protein sequence ID" value="GHO83320.1"/>
    <property type="molecule type" value="Genomic_DNA"/>
</dbReference>
<comment type="caution">
    <text evidence="7">The sequence shown here is derived from an EMBL/GenBank/DDBJ whole genome shotgun (WGS) entry which is preliminary data.</text>
</comment>
<feature type="transmembrane region" description="Helical" evidence="6">
    <location>
        <begin position="282"/>
        <end position="308"/>
    </location>
</feature>
<feature type="transmembrane region" description="Helical" evidence="6">
    <location>
        <begin position="238"/>
        <end position="262"/>
    </location>
</feature>
<evidence type="ECO:0000256" key="4">
    <source>
        <dbReference type="ARBA" id="ARBA00022989"/>
    </source>
</evidence>
<keyword evidence="8" id="KW-1185">Reference proteome</keyword>
<comment type="subcellular location">
    <subcellularLocation>
        <location evidence="1">Cell membrane</location>
        <topology evidence="1">Multi-pass membrane protein</topology>
    </subcellularLocation>
</comment>
<feature type="transmembrane region" description="Helical" evidence="6">
    <location>
        <begin position="40"/>
        <end position="58"/>
    </location>
</feature>
<accession>A0ABQ3VBI3</accession>
<dbReference type="NCBIfam" id="TIGR00374">
    <property type="entry name" value="flippase-like domain"/>
    <property type="match status" value="1"/>
</dbReference>
<gene>
    <name evidence="7" type="ORF">KSZ_13260</name>
</gene>
<sequence length="362" mass="39992">MFTRKIRTGIICSLVLAFIVIVAIALYADLPHMVEALTRFHWVYIPLILGFTLVNYAGRFIKWQYYLKRLKIEISNRESLWIFLAGLSMAITPGKVGELLKSYLLKRSTGTPISRTSPIIVAERLSDGIAMLGLAAAGLVLYGIGWEILLLLLIFGVGAIILIQNRPLVLSLLQKGERFPLITRFVHLVREFYESAYTLLQWRPLLLAIGIGIISWSGECVALYFVYSGLGIAAGPDLFVKSMFILAVSSLLGSASGLPGGLGTADGSMLGLTRLLVTSSATLGGAATLLIRLCTLWFGLLVGMIALFRIRWLQRLRGLDSLDSDWDEQQKQKRRIAQPIYDDLTYVTDGTLTSTNTGEKFV</sequence>
<keyword evidence="4 6" id="KW-1133">Transmembrane helix</keyword>
<evidence type="ECO:0000256" key="6">
    <source>
        <dbReference type="SAM" id="Phobius"/>
    </source>
</evidence>
<name>A0ABQ3VBI3_9CHLR</name>
<protein>
    <submittedName>
        <fullName evidence="7">TIGR00374 family protein</fullName>
    </submittedName>
</protein>
<keyword evidence="3 6" id="KW-0812">Transmembrane</keyword>
<feature type="transmembrane region" description="Helical" evidence="6">
    <location>
        <begin position="9"/>
        <end position="28"/>
    </location>
</feature>
<feature type="transmembrane region" description="Helical" evidence="6">
    <location>
        <begin position="205"/>
        <end position="226"/>
    </location>
</feature>
<organism evidence="7 8">
    <name type="scientific">Dictyobacter formicarum</name>
    <dbReference type="NCBI Taxonomy" id="2778368"/>
    <lineage>
        <taxon>Bacteria</taxon>
        <taxon>Bacillati</taxon>
        <taxon>Chloroflexota</taxon>
        <taxon>Ktedonobacteria</taxon>
        <taxon>Ktedonobacterales</taxon>
        <taxon>Dictyobacteraceae</taxon>
        <taxon>Dictyobacter</taxon>
    </lineage>
</organism>
<evidence type="ECO:0000256" key="5">
    <source>
        <dbReference type="ARBA" id="ARBA00023136"/>
    </source>
</evidence>